<reference evidence="1 2" key="1">
    <citation type="journal article" date="2018" name="Sci. Rep.">
        <title>Comparative genomics provides insights into the lifestyle and reveals functional heterogeneity of dark septate endophytic fungi.</title>
        <authorList>
            <person name="Knapp D.G."/>
            <person name="Nemeth J.B."/>
            <person name="Barry K."/>
            <person name="Hainaut M."/>
            <person name="Henrissat B."/>
            <person name="Johnson J."/>
            <person name="Kuo A."/>
            <person name="Lim J.H.P."/>
            <person name="Lipzen A."/>
            <person name="Nolan M."/>
            <person name="Ohm R.A."/>
            <person name="Tamas L."/>
            <person name="Grigoriev I.V."/>
            <person name="Spatafora J.W."/>
            <person name="Nagy L.G."/>
            <person name="Kovacs G.M."/>
        </authorList>
    </citation>
    <scope>NUCLEOTIDE SEQUENCE [LARGE SCALE GENOMIC DNA]</scope>
    <source>
        <strain evidence="1 2">DSE2036</strain>
    </source>
</reference>
<name>A0A2V1DP58_9PLEO</name>
<gene>
    <name evidence="1" type="ORF">DM02DRAFT_656904</name>
</gene>
<protein>
    <submittedName>
        <fullName evidence="1">Uncharacterized protein</fullName>
    </submittedName>
</protein>
<organism evidence="1 2">
    <name type="scientific">Periconia macrospinosa</name>
    <dbReference type="NCBI Taxonomy" id="97972"/>
    <lineage>
        <taxon>Eukaryota</taxon>
        <taxon>Fungi</taxon>
        <taxon>Dikarya</taxon>
        <taxon>Ascomycota</taxon>
        <taxon>Pezizomycotina</taxon>
        <taxon>Dothideomycetes</taxon>
        <taxon>Pleosporomycetidae</taxon>
        <taxon>Pleosporales</taxon>
        <taxon>Massarineae</taxon>
        <taxon>Periconiaceae</taxon>
        <taxon>Periconia</taxon>
    </lineage>
</organism>
<dbReference type="EMBL" id="KZ805403">
    <property type="protein sequence ID" value="PVH98944.1"/>
    <property type="molecule type" value="Genomic_DNA"/>
</dbReference>
<sequence>MASQTSEVSVSWTNNSSIGSFASKLSWNFNAFFYVDYPDKHLQVEVGPKRRKTKGHRAYVCLHCQNPPWSNRVPGNAIHHAETAHRALIRASEVANDTPSSTFSSGVSFGAIDSYIVSRPSQAALRNSFNKQAYIEAVEYSELRDLALACNPAILSISPYKHSFSLAQKKLLELHPKLLPMSPV</sequence>
<proteinExistence type="predicted"/>
<dbReference type="Proteomes" id="UP000244855">
    <property type="component" value="Unassembled WGS sequence"/>
</dbReference>
<accession>A0A2V1DP58</accession>
<dbReference type="AlphaFoldDB" id="A0A2V1DP58"/>
<evidence type="ECO:0000313" key="2">
    <source>
        <dbReference type="Proteomes" id="UP000244855"/>
    </source>
</evidence>
<keyword evidence="2" id="KW-1185">Reference proteome</keyword>
<dbReference type="OrthoDB" id="5057302at2759"/>
<evidence type="ECO:0000313" key="1">
    <source>
        <dbReference type="EMBL" id="PVH98944.1"/>
    </source>
</evidence>